<feature type="compositionally biased region" description="Basic and acidic residues" evidence="1">
    <location>
        <begin position="225"/>
        <end position="236"/>
    </location>
</feature>
<feature type="region of interest" description="Disordered" evidence="1">
    <location>
        <begin position="1"/>
        <end position="296"/>
    </location>
</feature>
<protein>
    <recommendedName>
        <fullName evidence="2">Hypervirulence associated protein TUDOR domain-containing protein</fullName>
    </recommendedName>
</protein>
<dbReference type="InParanoid" id="A0A369J675"/>
<sequence length="296" mass="31398">MADTTIQEGDAVSWKWGNGEPTGTVAEVKTDGPLEIESKGKRVHKNSDPANPAVHVEREGNDVVKRASELTKLDSGTEDAEGETSTEQLHEEQATEQPAEEPASTELPSKEQEKPETAPTARQPEGAETTVTEPAPAKRAPKKRAPRKKSNAAATAGDKRERAAEGAVEGAEGAVVDEGAAEQEVVEKETGKKAKKAKATKADTGEKKHPGRPRKGSRAKRGKAHAAEGEQPHEADVEAMQVDTTGEHAGTGETVEKAKKRGPGRPRKSSASDHPHVEHTAVDEDVPAARTRSKGE</sequence>
<organism evidence="3 4">
    <name type="scientific">Hypsizygus marmoreus</name>
    <name type="common">White beech mushroom</name>
    <name type="synonym">Agaricus marmoreus</name>
    <dbReference type="NCBI Taxonomy" id="39966"/>
    <lineage>
        <taxon>Eukaryota</taxon>
        <taxon>Fungi</taxon>
        <taxon>Dikarya</taxon>
        <taxon>Basidiomycota</taxon>
        <taxon>Agaricomycotina</taxon>
        <taxon>Agaricomycetes</taxon>
        <taxon>Agaricomycetidae</taxon>
        <taxon>Agaricales</taxon>
        <taxon>Tricholomatineae</taxon>
        <taxon>Lyophyllaceae</taxon>
        <taxon>Hypsizygus</taxon>
    </lineage>
</organism>
<feature type="compositionally biased region" description="Low complexity" evidence="1">
    <location>
        <begin position="95"/>
        <end position="106"/>
    </location>
</feature>
<gene>
    <name evidence="3" type="ORF">Hypma_001596</name>
</gene>
<keyword evidence="4" id="KW-1185">Reference proteome</keyword>
<reference evidence="3" key="1">
    <citation type="submission" date="2018-04" db="EMBL/GenBank/DDBJ databases">
        <title>Whole genome sequencing of Hypsizygus marmoreus.</title>
        <authorList>
            <person name="Choi I.-G."/>
            <person name="Min B."/>
            <person name="Kim J.-G."/>
            <person name="Kim S."/>
            <person name="Oh Y.-L."/>
            <person name="Kong W.-S."/>
            <person name="Park H."/>
            <person name="Jeong J."/>
            <person name="Song E.-S."/>
        </authorList>
    </citation>
    <scope>NUCLEOTIDE SEQUENCE [LARGE SCALE GENOMIC DNA]</scope>
    <source>
        <strain evidence="3">51987-8</strain>
    </source>
</reference>
<feature type="domain" description="Hypervirulence associated protein TUDOR" evidence="2">
    <location>
        <begin position="9"/>
        <end position="70"/>
    </location>
</feature>
<evidence type="ECO:0000313" key="3">
    <source>
        <dbReference type="EMBL" id="RDB17448.1"/>
    </source>
</evidence>
<name>A0A369J675_HYPMA</name>
<feature type="compositionally biased region" description="Basic and acidic residues" evidence="1">
    <location>
        <begin position="28"/>
        <end position="40"/>
    </location>
</feature>
<proteinExistence type="predicted"/>
<comment type="caution">
    <text evidence="3">The sequence shown here is derived from an EMBL/GenBank/DDBJ whole genome shotgun (WGS) entry which is preliminary data.</text>
</comment>
<feature type="compositionally biased region" description="Basic and acidic residues" evidence="1">
    <location>
        <begin position="270"/>
        <end position="282"/>
    </location>
</feature>
<dbReference type="AlphaFoldDB" id="A0A369J675"/>
<evidence type="ECO:0000256" key="1">
    <source>
        <dbReference type="SAM" id="MobiDB-lite"/>
    </source>
</evidence>
<feature type="compositionally biased region" description="Basic and acidic residues" evidence="1">
    <location>
        <begin position="55"/>
        <end position="72"/>
    </location>
</feature>
<accession>A0A369J675</accession>
<evidence type="ECO:0000259" key="2">
    <source>
        <dbReference type="Pfam" id="PF11160"/>
    </source>
</evidence>
<dbReference type="Pfam" id="PF11160">
    <property type="entry name" value="Hva1_TUDOR"/>
    <property type="match status" value="1"/>
</dbReference>
<dbReference type="InterPro" id="IPR021331">
    <property type="entry name" value="Hva1_TUDOR"/>
</dbReference>
<feature type="compositionally biased region" description="Low complexity" evidence="1">
    <location>
        <begin position="165"/>
        <end position="178"/>
    </location>
</feature>
<dbReference type="Proteomes" id="UP000076154">
    <property type="component" value="Unassembled WGS sequence"/>
</dbReference>
<evidence type="ECO:0000313" key="4">
    <source>
        <dbReference type="Proteomes" id="UP000076154"/>
    </source>
</evidence>
<dbReference type="EMBL" id="LUEZ02000112">
    <property type="protein sequence ID" value="RDB17448.1"/>
    <property type="molecule type" value="Genomic_DNA"/>
</dbReference>
<dbReference type="STRING" id="39966.A0A369J675"/>
<feature type="compositionally biased region" description="Basic residues" evidence="1">
    <location>
        <begin position="139"/>
        <end position="150"/>
    </location>
</feature>
<feature type="compositionally biased region" description="Basic residues" evidence="1">
    <location>
        <begin position="258"/>
        <end position="268"/>
    </location>
</feature>
<feature type="compositionally biased region" description="Basic residues" evidence="1">
    <location>
        <begin position="209"/>
        <end position="224"/>
    </location>
</feature>
<dbReference type="OrthoDB" id="2131339at2759"/>